<protein>
    <submittedName>
        <fullName evidence="1">Uncharacterized protein</fullName>
    </submittedName>
</protein>
<evidence type="ECO:0000313" key="2">
    <source>
        <dbReference type="Proteomes" id="UP000191933"/>
    </source>
</evidence>
<reference evidence="1 2" key="1">
    <citation type="submission" date="2016-01" db="EMBL/GenBank/DDBJ databases">
        <authorList>
            <person name="Regsiter A."/>
            <person name="william w."/>
        </authorList>
    </citation>
    <scope>NUCLEOTIDE SEQUENCE [LARGE SCALE GENOMIC DNA]</scope>
    <source>
        <strain evidence="1 2">CFBP 5494</strain>
    </source>
</reference>
<keyword evidence="2" id="KW-1185">Reference proteome</keyword>
<dbReference type="EMBL" id="FBVY01000002">
    <property type="protein sequence ID" value="CUW85651.1"/>
    <property type="molecule type" value="Genomic_DNA"/>
</dbReference>
<dbReference type="RefSeq" id="WP_080822559.1">
    <property type="nucleotide sequence ID" value="NZ_LT009718.1"/>
</dbReference>
<dbReference type="AlphaFoldDB" id="A0A9W5AXQ3"/>
<gene>
    <name evidence="1" type="ORF">AGR2A_Cc100217</name>
</gene>
<accession>A0A9W5AXQ3</accession>
<proteinExistence type="predicted"/>
<evidence type="ECO:0000313" key="1">
    <source>
        <dbReference type="EMBL" id="CUW85651.1"/>
    </source>
</evidence>
<comment type="caution">
    <text evidence="1">The sequence shown here is derived from an EMBL/GenBank/DDBJ whole genome shotgun (WGS) entry which is preliminary data.</text>
</comment>
<dbReference type="Proteomes" id="UP000191933">
    <property type="component" value="Unassembled WGS sequence"/>
</dbReference>
<organism evidence="1 2">
    <name type="scientific">Agrobacterium genomosp. 2 str. CFBP 5494</name>
    <dbReference type="NCBI Taxonomy" id="1183436"/>
    <lineage>
        <taxon>Bacteria</taxon>
        <taxon>Pseudomonadati</taxon>
        <taxon>Pseudomonadota</taxon>
        <taxon>Alphaproteobacteria</taxon>
        <taxon>Hyphomicrobiales</taxon>
        <taxon>Rhizobiaceae</taxon>
        <taxon>Rhizobium/Agrobacterium group</taxon>
        <taxon>Agrobacterium</taxon>
        <taxon>Agrobacterium tumefaciens complex</taxon>
    </lineage>
</organism>
<sequence>MKLKSLLSIFFHKPQRCPKDYAAGEAESQQRVRSFSANSQCGVILDMLKKGKRVTALSAMGADRRLREVRKHLRQQGVTVKCRTFKSKSGGLVKEFWLDPEDLRGDWLK</sequence>
<name>A0A9W5AXQ3_9HYPH</name>